<keyword evidence="3" id="KW-0560">Oxidoreductase</keyword>
<keyword evidence="4" id="KW-1185">Reference proteome</keyword>
<dbReference type="EC" id="1.1.1.292" evidence="3"/>
<dbReference type="EMBL" id="SJPL01000001">
    <property type="protein sequence ID" value="TWT67813.1"/>
    <property type="molecule type" value="Genomic_DNA"/>
</dbReference>
<evidence type="ECO:0000313" key="4">
    <source>
        <dbReference type="Proteomes" id="UP000317238"/>
    </source>
</evidence>
<reference evidence="3 4" key="1">
    <citation type="submission" date="2019-02" db="EMBL/GenBank/DDBJ databases">
        <title>Deep-cultivation of Planctomycetes and their phenomic and genomic characterization uncovers novel biology.</title>
        <authorList>
            <person name="Wiegand S."/>
            <person name="Jogler M."/>
            <person name="Boedeker C."/>
            <person name="Pinto D."/>
            <person name="Vollmers J."/>
            <person name="Rivas-Marin E."/>
            <person name="Kohn T."/>
            <person name="Peeters S.H."/>
            <person name="Heuer A."/>
            <person name="Rast P."/>
            <person name="Oberbeckmann S."/>
            <person name="Bunk B."/>
            <person name="Jeske O."/>
            <person name="Meyerdierks A."/>
            <person name="Storesund J.E."/>
            <person name="Kallscheuer N."/>
            <person name="Luecker S."/>
            <person name="Lage O.M."/>
            <person name="Pohl T."/>
            <person name="Merkel B.J."/>
            <person name="Hornburger P."/>
            <person name="Mueller R.-W."/>
            <person name="Bruemmer F."/>
            <person name="Labrenz M."/>
            <person name="Spormann A.M."/>
            <person name="Op Den Camp H."/>
            <person name="Overmann J."/>
            <person name="Amann R."/>
            <person name="Jetten M.S.M."/>
            <person name="Mascher T."/>
            <person name="Medema M.H."/>
            <person name="Devos D.P."/>
            <person name="Kaster A.-K."/>
            <person name="Ovreas L."/>
            <person name="Rohde M."/>
            <person name="Galperin M.Y."/>
            <person name="Jogler C."/>
        </authorList>
    </citation>
    <scope>NUCLEOTIDE SEQUENCE [LARGE SCALE GENOMIC DNA]</scope>
    <source>
        <strain evidence="3 4">Pan14r</strain>
    </source>
</reference>
<dbReference type="Gene3D" id="3.40.50.720">
    <property type="entry name" value="NAD(P)-binding Rossmann-like Domain"/>
    <property type="match status" value="1"/>
</dbReference>
<evidence type="ECO:0000259" key="2">
    <source>
        <dbReference type="Pfam" id="PF22725"/>
    </source>
</evidence>
<dbReference type="Proteomes" id="UP000317238">
    <property type="component" value="Unassembled WGS sequence"/>
</dbReference>
<protein>
    <submittedName>
        <fullName evidence="3">1,5-anhydro-D-fructose reductase</fullName>
        <ecNumber evidence="3">1.1.1.292</ecNumber>
    </submittedName>
</protein>
<dbReference type="AlphaFoldDB" id="A0A5C5XZT5"/>
<dbReference type="PANTHER" id="PTHR46368:SF4">
    <property type="entry name" value="OS10G0403700 PROTEIN"/>
    <property type="match status" value="1"/>
</dbReference>
<name>A0A5C5XZT5_9PLAN</name>
<evidence type="ECO:0000259" key="1">
    <source>
        <dbReference type="Pfam" id="PF01408"/>
    </source>
</evidence>
<feature type="domain" description="GFO/IDH/MocA-like oxidoreductase" evidence="2">
    <location>
        <begin position="140"/>
        <end position="251"/>
    </location>
</feature>
<dbReference type="SUPFAM" id="SSF51735">
    <property type="entry name" value="NAD(P)-binding Rossmann-fold domains"/>
    <property type="match status" value="1"/>
</dbReference>
<dbReference type="RefSeq" id="WP_146437972.1">
    <property type="nucleotide sequence ID" value="NZ_SJPL01000001.1"/>
</dbReference>
<dbReference type="InterPro" id="IPR055170">
    <property type="entry name" value="GFO_IDH_MocA-like_dom"/>
</dbReference>
<dbReference type="GO" id="GO:0033712">
    <property type="term" value="F:1,5-anhydro-D-fructose reductase (1,5-anhydro-D-mannitol-forming) activity"/>
    <property type="evidence" value="ECO:0007669"/>
    <property type="project" value="UniProtKB-EC"/>
</dbReference>
<organism evidence="3 4">
    <name type="scientific">Crateriforma conspicua</name>
    <dbReference type="NCBI Taxonomy" id="2527996"/>
    <lineage>
        <taxon>Bacteria</taxon>
        <taxon>Pseudomonadati</taxon>
        <taxon>Planctomycetota</taxon>
        <taxon>Planctomycetia</taxon>
        <taxon>Planctomycetales</taxon>
        <taxon>Planctomycetaceae</taxon>
        <taxon>Crateriforma</taxon>
    </lineage>
</organism>
<proteinExistence type="predicted"/>
<comment type="caution">
    <text evidence="3">The sequence shown here is derived from an EMBL/GenBank/DDBJ whole genome shotgun (WGS) entry which is preliminary data.</text>
</comment>
<dbReference type="OrthoDB" id="9783105at2"/>
<dbReference type="SUPFAM" id="SSF55347">
    <property type="entry name" value="Glyceraldehyde-3-phosphate dehydrogenase-like, C-terminal domain"/>
    <property type="match status" value="1"/>
</dbReference>
<dbReference type="Pfam" id="PF01408">
    <property type="entry name" value="GFO_IDH_MocA"/>
    <property type="match status" value="1"/>
</dbReference>
<evidence type="ECO:0000313" key="3">
    <source>
        <dbReference type="EMBL" id="TWT67813.1"/>
    </source>
</evidence>
<gene>
    <name evidence="3" type="primary">afr_1</name>
    <name evidence="3" type="ORF">Pan14r_00500</name>
</gene>
<feature type="domain" description="Gfo/Idh/MocA-like oxidoreductase N-terminal" evidence="1">
    <location>
        <begin position="10"/>
        <end position="123"/>
    </location>
</feature>
<dbReference type="GO" id="GO:0000166">
    <property type="term" value="F:nucleotide binding"/>
    <property type="evidence" value="ECO:0007669"/>
    <property type="project" value="InterPro"/>
</dbReference>
<accession>A0A5C5XZT5</accession>
<dbReference type="InterPro" id="IPR036291">
    <property type="entry name" value="NAD(P)-bd_dom_sf"/>
</dbReference>
<dbReference type="PANTHER" id="PTHR46368">
    <property type="match status" value="1"/>
</dbReference>
<dbReference type="Pfam" id="PF22725">
    <property type="entry name" value="GFO_IDH_MocA_C3"/>
    <property type="match status" value="1"/>
</dbReference>
<dbReference type="InterPro" id="IPR000683">
    <property type="entry name" value="Gfo/Idh/MocA-like_OxRdtase_N"/>
</dbReference>
<sequence>MTKESASTTRFGLIGTGRITRRLVADIQSTSGCEVTAVASRTMERAQWCASQYAIAEAVQGYENLLSRDDVDAVYLSLPPSLHRQWCVAAAEAGKSILCEKPLAMNSAEVAQINDACRQHGVRWLDATGWLHHPRTAAFADLIRGGRLGTVRHISVAISFFEPFQSGEHRLQRELGGGCVLDLGWYACGVARFAFGKPCRDVMATAVYRGDVPIRCTAVLRFDDDLSATISCGYDTATRKWFEIAGSDASLICDDFSRPWPDKPARCWIHDASGKVDQLDFEGHQEIRMIETLIGEDDLASLHAQAIDTQAMVDAINRSLETSSAQEPTSCI</sequence>
<dbReference type="Gene3D" id="3.30.360.10">
    <property type="entry name" value="Dihydrodipicolinate Reductase, domain 2"/>
    <property type="match status" value="1"/>
</dbReference>